<dbReference type="AlphaFoldDB" id="A0A3B1AZU7"/>
<dbReference type="PANTHER" id="PTHR35983:SF1">
    <property type="entry name" value="UPF0166 PROTEIN TM_0021"/>
    <property type="match status" value="1"/>
</dbReference>
<dbReference type="PANTHER" id="PTHR35983">
    <property type="entry name" value="UPF0166 PROTEIN TM_0021"/>
    <property type="match status" value="1"/>
</dbReference>
<gene>
    <name evidence="2" type="ORF">MNBD_GAMMA19-1820</name>
</gene>
<protein>
    <submittedName>
        <fullName evidence="2">Uncharacterized protein</fullName>
    </submittedName>
</protein>
<reference evidence="2" key="1">
    <citation type="submission" date="2018-06" db="EMBL/GenBank/DDBJ databases">
        <authorList>
            <person name="Zhirakovskaya E."/>
        </authorList>
    </citation>
    <scope>NUCLEOTIDE SEQUENCE</scope>
</reference>
<sequence length="117" mass="12951">MTNVEMTSIEVTVVRVYLTEAEAHLQTLLKRLNDWGKVRGVTVFRGIAGFGKSGTIHSSSLIDLSLDLPVVIEFFDEPDKAGEMIDYLYQVVGPGHIVSWSATLNVAKNENTDKQIN</sequence>
<comment type="similarity">
    <text evidence="1">Belongs to the UPF0166 family.</text>
</comment>
<accession>A0A3B1AZU7</accession>
<dbReference type="InterPro" id="IPR015867">
    <property type="entry name" value="N-reg_PII/ATP_PRibTrfase_C"/>
</dbReference>
<dbReference type="InterPro" id="IPR011322">
    <property type="entry name" value="N-reg_PII-like_a/b"/>
</dbReference>
<dbReference type="Gene3D" id="3.30.70.120">
    <property type="match status" value="1"/>
</dbReference>
<name>A0A3B1AZU7_9ZZZZ</name>
<evidence type="ECO:0000313" key="2">
    <source>
        <dbReference type="EMBL" id="VAW99574.1"/>
    </source>
</evidence>
<proteinExistence type="inferred from homology"/>
<dbReference type="Pfam" id="PF02641">
    <property type="entry name" value="DUF190"/>
    <property type="match status" value="1"/>
</dbReference>
<dbReference type="EMBL" id="UOFV01000182">
    <property type="protein sequence ID" value="VAW99574.1"/>
    <property type="molecule type" value="Genomic_DNA"/>
</dbReference>
<dbReference type="InterPro" id="IPR003793">
    <property type="entry name" value="UPF0166"/>
</dbReference>
<organism evidence="2">
    <name type="scientific">hydrothermal vent metagenome</name>
    <dbReference type="NCBI Taxonomy" id="652676"/>
    <lineage>
        <taxon>unclassified sequences</taxon>
        <taxon>metagenomes</taxon>
        <taxon>ecological metagenomes</taxon>
    </lineage>
</organism>
<evidence type="ECO:0000256" key="1">
    <source>
        <dbReference type="ARBA" id="ARBA00010554"/>
    </source>
</evidence>
<dbReference type="SUPFAM" id="SSF54913">
    <property type="entry name" value="GlnB-like"/>
    <property type="match status" value="1"/>
</dbReference>